<dbReference type="AlphaFoldDB" id="A0A2U1JPF7"/>
<dbReference type="InterPro" id="IPR016163">
    <property type="entry name" value="Ald_DH_C"/>
</dbReference>
<dbReference type="Pfam" id="PF00171">
    <property type="entry name" value="Aldedh"/>
    <property type="match status" value="1"/>
</dbReference>
<dbReference type="Gene3D" id="3.40.605.10">
    <property type="entry name" value="Aldehyde Dehydrogenase, Chain A, domain 1"/>
    <property type="match status" value="1"/>
</dbReference>
<comment type="caution">
    <text evidence="3">The sequence shown here is derived from an EMBL/GenBank/DDBJ whole genome shotgun (WGS) entry which is preliminary data.</text>
</comment>
<gene>
    <name evidence="3" type="ORF">DCC39_16975</name>
</gene>
<dbReference type="SUPFAM" id="SSF53720">
    <property type="entry name" value="ALDH-like"/>
    <property type="match status" value="1"/>
</dbReference>
<accession>A0A2U1JPF7</accession>
<keyword evidence="4" id="KW-1185">Reference proteome</keyword>
<feature type="domain" description="Aldehyde dehydrogenase" evidence="2">
    <location>
        <begin position="2"/>
        <end position="75"/>
    </location>
</feature>
<dbReference type="GO" id="GO:0016620">
    <property type="term" value="F:oxidoreductase activity, acting on the aldehyde or oxo group of donors, NAD or NADP as acceptor"/>
    <property type="evidence" value="ECO:0007669"/>
    <property type="project" value="InterPro"/>
</dbReference>
<dbReference type="InterPro" id="IPR016162">
    <property type="entry name" value="Ald_DH_N"/>
</dbReference>
<organism evidence="3 4">
    <name type="scientific">Pueribacillus theae</name>
    <dbReference type="NCBI Taxonomy" id="2171751"/>
    <lineage>
        <taxon>Bacteria</taxon>
        <taxon>Bacillati</taxon>
        <taxon>Bacillota</taxon>
        <taxon>Bacilli</taxon>
        <taxon>Bacillales</taxon>
        <taxon>Bacillaceae</taxon>
        <taxon>Pueribacillus</taxon>
    </lineage>
</organism>
<keyword evidence="1" id="KW-0560">Oxidoreductase</keyword>
<evidence type="ECO:0000313" key="3">
    <source>
        <dbReference type="EMBL" id="PWA07057.1"/>
    </source>
</evidence>
<name>A0A2U1JPF7_9BACI</name>
<dbReference type="Proteomes" id="UP000245998">
    <property type="component" value="Unassembled WGS sequence"/>
</dbReference>
<protein>
    <recommendedName>
        <fullName evidence="2">Aldehyde dehydrogenase domain-containing protein</fullName>
    </recommendedName>
</protein>
<dbReference type="Gene3D" id="3.40.309.10">
    <property type="entry name" value="Aldehyde Dehydrogenase, Chain A, domain 2"/>
    <property type="match status" value="1"/>
</dbReference>
<evidence type="ECO:0000259" key="2">
    <source>
        <dbReference type="Pfam" id="PF00171"/>
    </source>
</evidence>
<evidence type="ECO:0000313" key="4">
    <source>
        <dbReference type="Proteomes" id="UP000245998"/>
    </source>
</evidence>
<dbReference type="OrthoDB" id="2936013at2"/>
<sequence length="80" mass="8797">MKRANNTIYGLAGSVWGKDLELAKSIADRIETGTVWINEAHVLSPKFPFGGHKQSGIGVEHSRDGLAEYTNTKVVMIKKK</sequence>
<dbReference type="PANTHER" id="PTHR11699">
    <property type="entry name" value="ALDEHYDE DEHYDROGENASE-RELATED"/>
    <property type="match status" value="1"/>
</dbReference>
<dbReference type="EMBL" id="QCZG01000054">
    <property type="protein sequence ID" value="PWA07057.1"/>
    <property type="molecule type" value="Genomic_DNA"/>
</dbReference>
<dbReference type="InterPro" id="IPR016161">
    <property type="entry name" value="Ald_DH/histidinol_DH"/>
</dbReference>
<reference evidence="3 4" key="1">
    <citation type="submission" date="2018-04" db="EMBL/GenBank/DDBJ databases">
        <title>Camelliibacillus theae gen. nov., sp. nov., isolated from Pu'er tea.</title>
        <authorList>
            <person name="Niu L."/>
        </authorList>
    </citation>
    <scope>NUCLEOTIDE SEQUENCE [LARGE SCALE GENOMIC DNA]</scope>
    <source>
        <strain evidence="3 4">T8</strain>
    </source>
</reference>
<proteinExistence type="predicted"/>
<dbReference type="InterPro" id="IPR015590">
    <property type="entry name" value="Aldehyde_DH_dom"/>
</dbReference>
<evidence type="ECO:0000256" key="1">
    <source>
        <dbReference type="ARBA" id="ARBA00023002"/>
    </source>
</evidence>